<sequence>MLKVLAPQPGPHAIATTHVRGRSRQVSHVALTRQASEERSTSRRRRFMLCAYDTIDEKQVPLDTHSLPLTTSAPACIKPVASRPTNPAVLRVTQPMFFASPSSSSSTTPSTSTSSSSHYYDSPPSPPRSLEDQVHVAYAQEDIHLAKILLLKLKGIEVTSDDDPRIAEVQDEDFDLCFVPPGGLLDAESEKTVLERQRRELQILEEKRREERLQQCGRIWEREKRRLRAERENELRRRRKKDEHEQRRRSQCDDVVDGFTHLRMPPQRSVVSFDHLTTLTSRSAPELTSSPFLYSFMPTTPSSPPRPRSQRQPYRPVLSVPFDDSQSIPFKDVLTSMDGPLFPPSQECINPRRTRQQVQLLDALLEAVNWERGERRRVKGKAKAEFGCAHDTGSPSSICSVCTATPSSSAFSPSSAPGGAASKPPDDGPLFISHTAARKPLVHTPPPLQRATSTSSVIVKQMSRFVKLAKGFQNAYMNAALFSVVASIDSYEDRYVGVGVSRGGVGGGIYHPPPSAIGDGRKQEAPVPRRKLRPAGYRVRSMDVALLVGTTSSSTAASTSVGAADTSIDIPLRVRYHPSSSEPSKPRTVLPNPLPYPIVFKPHQPVSRSPFRHLTDAYLMGDDSSYPPPSTSCHSRSRSCPYEYGSPVETISCRVRIIANPVHLRLKALQNVVWHRGVAWEGREKPDCSETSLGSGREKLLALAFDGVGRSSLSRDARVRRTIG</sequence>
<proteinExistence type="predicted"/>
<name>A0ACD3AXC8_9AGAR</name>
<evidence type="ECO:0000313" key="2">
    <source>
        <dbReference type="Proteomes" id="UP000308600"/>
    </source>
</evidence>
<reference evidence="1 2" key="1">
    <citation type="journal article" date="2019" name="Nat. Ecol. Evol.">
        <title>Megaphylogeny resolves global patterns of mushroom evolution.</title>
        <authorList>
            <person name="Varga T."/>
            <person name="Krizsan K."/>
            <person name="Foldi C."/>
            <person name="Dima B."/>
            <person name="Sanchez-Garcia M."/>
            <person name="Sanchez-Ramirez S."/>
            <person name="Szollosi G.J."/>
            <person name="Szarkandi J.G."/>
            <person name="Papp V."/>
            <person name="Albert L."/>
            <person name="Andreopoulos W."/>
            <person name="Angelini C."/>
            <person name="Antonin V."/>
            <person name="Barry K.W."/>
            <person name="Bougher N.L."/>
            <person name="Buchanan P."/>
            <person name="Buyck B."/>
            <person name="Bense V."/>
            <person name="Catcheside P."/>
            <person name="Chovatia M."/>
            <person name="Cooper J."/>
            <person name="Damon W."/>
            <person name="Desjardin D."/>
            <person name="Finy P."/>
            <person name="Geml J."/>
            <person name="Haridas S."/>
            <person name="Hughes K."/>
            <person name="Justo A."/>
            <person name="Karasinski D."/>
            <person name="Kautmanova I."/>
            <person name="Kiss B."/>
            <person name="Kocsube S."/>
            <person name="Kotiranta H."/>
            <person name="LaButti K.M."/>
            <person name="Lechner B.E."/>
            <person name="Liimatainen K."/>
            <person name="Lipzen A."/>
            <person name="Lukacs Z."/>
            <person name="Mihaltcheva S."/>
            <person name="Morgado L.N."/>
            <person name="Niskanen T."/>
            <person name="Noordeloos M.E."/>
            <person name="Ohm R.A."/>
            <person name="Ortiz-Santana B."/>
            <person name="Ovrebo C."/>
            <person name="Racz N."/>
            <person name="Riley R."/>
            <person name="Savchenko A."/>
            <person name="Shiryaev A."/>
            <person name="Soop K."/>
            <person name="Spirin V."/>
            <person name="Szebenyi C."/>
            <person name="Tomsovsky M."/>
            <person name="Tulloss R.E."/>
            <person name="Uehling J."/>
            <person name="Grigoriev I.V."/>
            <person name="Vagvolgyi C."/>
            <person name="Papp T."/>
            <person name="Martin F.M."/>
            <person name="Miettinen O."/>
            <person name="Hibbett D.S."/>
            <person name="Nagy L.G."/>
        </authorList>
    </citation>
    <scope>NUCLEOTIDE SEQUENCE [LARGE SCALE GENOMIC DNA]</scope>
    <source>
        <strain evidence="1 2">NL-1719</strain>
    </source>
</reference>
<evidence type="ECO:0000313" key="1">
    <source>
        <dbReference type="EMBL" id="TFK70431.1"/>
    </source>
</evidence>
<accession>A0ACD3AXC8</accession>
<protein>
    <submittedName>
        <fullName evidence="1">Uncharacterized protein</fullName>
    </submittedName>
</protein>
<organism evidence="1 2">
    <name type="scientific">Pluteus cervinus</name>
    <dbReference type="NCBI Taxonomy" id="181527"/>
    <lineage>
        <taxon>Eukaryota</taxon>
        <taxon>Fungi</taxon>
        <taxon>Dikarya</taxon>
        <taxon>Basidiomycota</taxon>
        <taxon>Agaricomycotina</taxon>
        <taxon>Agaricomycetes</taxon>
        <taxon>Agaricomycetidae</taxon>
        <taxon>Agaricales</taxon>
        <taxon>Pluteineae</taxon>
        <taxon>Pluteaceae</taxon>
        <taxon>Pluteus</taxon>
    </lineage>
</organism>
<gene>
    <name evidence="1" type="ORF">BDN72DRAFT_877789</name>
</gene>
<keyword evidence="2" id="KW-1185">Reference proteome</keyword>
<dbReference type="Proteomes" id="UP000308600">
    <property type="component" value="Unassembled WGS sequence"/>
</dbReference>
<dbReference type="EMBL" id="ML208313">
    <property type="protein sequence ID" value="TFK70431.1"/>
    <property type="molecule type" value="Genomic_DNA"/>
</dbReference>